<sequence length="65" mass="7103">MRNGQSDLPLINKYSLVTKIFAAEFSVVSFEGECELSVGGNTYPMTQFDGLPLYRASVDVQIGTP</sequence>
<dbReference type="EMBL" id="MCFG01000832">
    <property type="protein sequence ID" value="ORX42077.1"/>
    <property type="molecule type" value="Genomic_DNA"/>
</dbReference>
<name>A0A1Y1UXV4_9FUNG</name>
<comment type="caution">
    <text evidence="1">The sequence shown here is derived from an EMBL/GenBank/DDBJ whole genome shotgun (WGS) entry which is preliminary data.</text>
</comment>
<evidence type="ECO:0000313" key="2">
    <source>
        <dbReference type="Proteomes" id="UP000193944"/>
    </source>
</evidence>
<dbReference type="Proteomes" id="UP000193944">
    <property type="component" value="Unassembled WGS sequence"/>
</dbReference>
<reference evidence="1 2" key="1">
    <citation type="submission" date="2016-08" db="EMBL/GenBank/DDBJ databases">
        <title>A Parts List for Fungal Cellulosomes Revealed by Comparative Genomics.</title>
        <authorList>
            <consortium name="DOE Joint Genome Institute"/>
            <person name="Haitjema C.H."/>
            <person name="Gilmore S.P."/>
            <person name="Henske J.K."/>
            <person name="Solomon K.V."/>
            <person name="De Groot R."/>
            <person name="Kuo A."/>
            <person name="Mondo S.J."/>
            <person name="Salamov A.A."/>
            <person name="Labutti K."/>
            <person name="Zhao Z."/>
            <person name="Chiniquy J."/>
            <person name="Barry K."/>
            <person name="Brewer H.M."/>
            <person name="Purvine S.O."/>
            <person name="Wright A.T."/>
            <person name="Boxma B."/>
            <person name="Van Alen T."/>
            <person name="Hackstein J.H."/>
            <person name="Baker S.E."/>
            <person name="Grigoriev I.V."/>
            <person name="O'Malley M.A."/>
        </authorList>
    </citation>
    <scope>NUCLEOTIDE SEQUENCE [LARGE SCALE GENOMIC DNA]</scope>
    <source>
        <strain evidence="1 2">S4</strain>
    </source>
</reference>
<gene>
    <name evidence="1" type="ORF">BCR32DRAFT_288421</name>
</gene>
<accession>A0A1Y1UXV4</accession>
<dbReference type="AlphaFoldDB" id="A0A1Y1UXV4"/>
<proteinExistence type="predicted"/>
<keyword evidence="2" id="KW-1185">Reference proteome</keyword>
<organism evidence="1 2">
    <name type="scientific">Anaeromyces robustus</name>
    <dbReference type="NCBI Taxonomy" id="1754192"/>
    <lineage>
        <taxon>Eukaryota</taxon>
        <taxon>Fungi</taxon>
        <taxon>Fungi incertae sedis</taxon>
        <taxon>Chytridiomycota</taxon>
        <taxon>Chytridiomycota incertae sedis</taxon>
        <taxon>Neocallimastigomycetes</taxon>
        <taxon>Neocallimastigales</taxon>
        <taxon>Neocallimastigaceae</taxon>
        <taxon>Anaeromyces</taxon>
    </lineage>
</organism>
<evidence type="ECO:0000313" key="1">
    <source>
        <dbReference type="EMBL" id="ORX42077.1"/>
    </source>
</evidence>
<protein>
    <submittedName>
        <fullName evidence="1">Uncharacterized protein</fullName>
    </submittedName>
</protein>
<reference evidence="1 2" key="2">
    <citation type="submission" date="2016-08" db="EMBL/GenBank/DDBJ databases">
        <title>Pervasive Adenine N6-methylation of Active Genes in Fungi.</title>
        <authorList>
            <consortium name="DOE Joint Genome Institute"/>
            <person name="Mondo S.J."/>
            <person name="Dannebaum R.O."/>
            <person name="Kuo R.C."/>
            <person name="Labutti K."/>
            <person name="Haridas S."/>
            <person name="Kuo A."/>
            <person name="Salamov A."/>
            <person name="Ahrendt S.R."/>
            <person name="Lipzen A."/>
            <person name="Sullivan W."/>
            <person name="Andreopoulos W.B."/>
            <person name="Clum A."/>
            <person name="Lindquist E."/>
            <person name="Daum C."/>
            <person name="Ramamoorthy G.K."/>
            <person name="Gryganskyi A."/>
            <person name="Culley D."/>
            <person name="Magnuson J.K."/>
            <person name="James T.Y."/>
            <person name="O'Malley M.A."/>
            <person name="Stajich J.E."/>
            <person name="Spatafora J.W."/>
            <person name="Visel A."/>
            <person name="Grigoriev I.V."/>
        </authorList>
    </citation>
    <scope>NUCLEOTIDE SEQUENCE [LARGE SCALE GENOMIC DNA]</scope>
    <source>
        <strain evidence="1 2">S4</strain>
    </source>
</reference>